<organism evidence="2 3">
    <name type="scientific">Actinotalea soli</name>
    <dbReference type="NCBI Taxonomy" id="2819234"/>
    <lineage>
        <taxon>Bacteria</taxon>
        <taxon>Bacillati</taxon>
        <taxon>Actinomycetota</taxon>
        <taxon>Actinomycetes</taxon>
        <taxon>Micrococcales</taxon>
        <taxon>Cellulomonadaceae</taxon>
        <taxon>Actinotalea</taxon>
    </lineage>
</organism>
<keyword evidence="3" id="KW-1185">Reference proteome</keyword>
<evidence type="ECO:0000313" key="3">
    <source>
        <dbReference type="Proteomes" id="UP000664209"/>
    </source>
</evidence>
<reference evidence="2" key="1">
    <citation type="submission" date="2021-03" db="EMBL/GenBank/DDBJ databases">
        <title>Actinotalea soli sp. nov., isolated from soil.</title>
        <authorList>
            <person name="Ping W."/>
            <person name="Zhang J."/>
        </authorList>
    </citation>
    <scope>NUCLEOTIDE SEQUENCE</scope>
    <source>
        <strain evidence="2">BY-33</strain>
    </source>
</reference>
<dbReference type="RefSeq" id="WP_208054791.1">
    <property type="nucleotide sequence ID" value="NZ_JAGEMK010000002.1"/>
</dbReference>
<feature type="chain" id="PRO_5038601725" evidence="1">
    <location>
        <begin position="25"/>
        <end position="184"/>
    </location>
</feature>
<feature type="signal peptide" evidence="1">
    <location>
        <begin position="1"/>
        <end position="24"/>
    </location>
</feature>
<dbReference type="AlphaFoldDB" id="A0A939RSF9"/>
<comment type="caution">
    <text evidence="2">The sequence shown here is derived from an EMBL/GenBank/DDBJ whole genome shotgun (WGS) entry which is preliminary data.</text>
</comment>
<name>A0A939RSF9_9CELL</name>
<protein>
    <submittedName>
        <fullName evidence="2">Uncharacterized protein</fullName>
    </submittedName>
</protein>
<dbReference type="EMBL" id="JAGEMK010000002">
    <property type="protein sequence ID" value="MBO1751102.1"/>
    <property type="molecule type" value="Genomic_DNA"/>
</dbReference>
<dbReference type="PROSITE" id="PS51257">
    <property type="entry name" value="PROKAR_LIPOPROTEIN"/>
    <property type="match status" value="1"/>
</dbReference>
<dbReference type="Proteomes" id="UP000664209">
    <property type="component" value="Unassembled WGS sequence"/>
</dbReference>
<gene>
    <name evidence="2" type="ORF">J4G33_04720</name>
</gene>
<evidence type="ECO:0000313" key="2">
    <source>
        <dbReference type="EMBL" id="MBO1751102.1"/>
    </source>
</evidence>
<keyword evidence="1" id="KW-0732">Signal</keyword>
<evidence type="ECO:0000256" key="1">
    <source>
        <dbReference type="SAM" id="SignalP"/>
    </source>
</evidence>
<sequence length="184" mass="19459">MTMSRWARVVGASSCAVLALGVTACSTPGSAPSEAERAAQSEGLEPWFSLLSEQPGFEGGGFAEDGESLEFLWSEPLSSEAEEIAAEAERQGSVITHRQLDRSSAEMAEASERLRLALTEQGVIVTSLAPNREHDAISIQGPELSEDPALQELAARLAEDALPAGVALEVEPYVEQVDAAFSTD</sequence>
<accession>A0A939RSF9</accession>
<proteinExistence type="predicted"/>